<accession>A0A7W9CI59</accession>
<feature type="transmembrane region" description="Helical" evidence="1">
    <location>
        <begin position="226"/>
        <end position="253"/>
    </location>
</feature>
<dbReference type="Pfam" id="PF09955">
    <property type="entry name" value="DUF2189"/>
    <property type="match status" value="1"/>
</dbReference>
<comment type="caution">
    <text evidence="2">The sequence shown here is derived from an EMBL/GenBank/DDBJ whole genome shotgun (WGS) entry which is preliminary data.</text>
</comment>
<evidence type="ECO:0000313" key="2">
    <source>
        <dbReference type="EMBL" id="MBB5746078.1"/>
    </source>
</evidence>
<keyword evidence="1" id="KW-0472">Membrane</keyword>
<proteinExistence type="predicted"/>
<keyword evidence="1" id="KW-0812">Transmembrane</keyword>
<reference evidence="2 3" key="1">
    <citation type="submission" date="2020-08" db="EMBL/GenBank/DDBJ databases">
        <title>Genomic Encyclopedia of Type Strains, Phase IV (KMG-IV): sequencing the most valuable type-strain genomes for metagenomic binning, comparative biology and taxonomic classification.</title>
        <authorList>
            <person name="Goeker M."/>
        </authorList>
    </citation>
    <scope>NUCLEOTIDE SEQUENCE [LARGE SCALE GENOMIC DNA]</scope>
    <source>
        <strain evidence="2 3">DSM 4737</strain>
    </source>
</reference>
<protein>
    <submittedName>
        <fullName evidence="2">Putative membrane protein</fullName>
    </submittedName>
</protein>
<dbReference type="InterPro" id="IPR018692">
    <property type="entry name" value="DUF2189"/>
</dbReference>
<name>A0A7W9CI59_9CAUL</name>
<keyword evidence="3" id="KW-1185">Reference proteome</keyword>
<feature type="transmembrane region" description="Helical" evidence="1">
    <location>
        <begin position="43"/>
        <end position="63"/>
    </location>
</feature>
<feature type="transmembrane region" description="Helical" evidence="1">
    <location>
        <begin position="69"/>
        <end position="89"/>
    </location>
</feature>
<keyword evidence="1" id="KW-1133">Transmembrane helix</keyword>
<dbReference type="RefSeq" id="WP_183213022.1">
    <property type="nucleotide sequence ID" value="NZ_JACHOR010000002.1"/>
</dbReference>
<organism evidence="2 3">
    <name type="scientific">Brevundimonas variabilis</name>
    <dbReference type="NCBI Taxonomy" id="74312"/>
    <lineage>
        <taxon>Bacteria</taxon>
        <taxon>Pseudomonadati</taxon>
        <taxon>Pseudomonadota</taxon>
        <taxon>Alphaproteobacteria</taxon>
        <taxon>Caulobacterales</taxon>
        <taxon>Caulobacteraceae</taxon>
        <taxon>Brevundimonas</taxon>
    </lineage>
</organism>
<dbReference type="AlphaFoldDB" id="A0A7W9CI59"/>
<dbReference type="EMBL" id="JACHOR010000002">
    <property type="protein sequence ID" value="MBB5746078.1"/>
    <property type="molecule type" value="Genomic_DNA"/>
</dbReference>
<evidence type="ECO:0000313" key="3">
    <source>
        <dbReference type="Proteomes" id="UP000545037"/>
    </source>
</evidence>
<feature type="transmembrane region" description="Helical" evidence="1">
    <location>
        <begin position="118"/>
        <end position="140"/>
    </location>
</feature>
<evidence type="ECO:0000256" key="1">
    <source>
        <dbReference type="SAM" id="Phobius"/>
    </source>
</evidence>
<dbReference type="Proteomes" id="UP000545037">
    <property type="component" value="Unassembled WGS sequence"/>
</dbReference>
<gene>
    <name evidence="2" type="ORF">GGR13_001662</name>
</gene>
<sequence length="262" mass="28042">MTSIPSPSLPLAAPPPVLRIAEADLTWALSEGWKDFKAKRGDILVLAFIYPLAGLLSAVVFMNDALLPLFFPLVAGLSVLGPAVASGFYEIARRRELGLSSSWRHFLDPVRGRSRSGLVTLSGMLIALFIAWLVAAYVIYSLTIGTGDPLTTGNLLQRVFMTPEGWAMIVVGNLVGLGFGILTIVLTLVSFPMVVDKPVDAMTAIGTSIRAVRANPAATASWGIRVVALLVLGTLPAFVGLAVVLPLLGYATWHLYTRMVER</sequence>
<feature type="transmembrane region" description="Helical" evidence="1">
    <location>
        <begin position="166"/>
        <end position="189"/>
    </location>
</feature>